<dbReference type="EC" id="3.1.1.17" evidence="6"/>
<sequence length="304" mass="33677">MSLVRRSYQPETLPAQFVTLDDRFAGTGGDRWMTRVFAQGRWLEGPAYHAAGRFVLFSDIPNDRVLRYDEVTGETAEFEPRVGFTNGRTTDAESRFIACEHGGRRVSRTEHDGSKVVLADSYEGKRLNSPNDVVVAADGAVWFTDPSYGIMTDYEGHAAAEEMGGRYVYRLGPDGVLSVVVDDFTQPNGLAFSADFTKLYVTDTDEHHIRVFDVDGARVSGGAVFAAEPTGYDGIRLDTRGRLWGAAHDGLHCYEPDGTLSGKLLFPEIVSNLCFGGRQYNQLYVTATTSLYTLRVNFTGVRYF</sequence>
<keyword evidence="4" id="KW-0479">Metal-binding</keyword>
<dbReference type="STRING" id="1032480.MLP_33370"/>
<dbReference type="AlphaFoldDB" id="F5XM94"/>
<feature type="binding site" evidence="4">
    <location>
        <position position="131"/>
    </location>
    <ligand>
        <name>substrate</name>
    </ligand>
</feature>
<evidence type="ECO:0000256" key="3">
    <source>
        <dbReference type="PIRSR" id="PIRSR605511-1"/>
    </source>
</evidence>
<evidence type="ECO:0000256" key="2">
    <source>
        <dbReference type="ARBA" id="ARBA00022801"/>
    </source>
</evidence>
<dbReference type="InterPro" id="IPR051262">
    <property type="entry name" value="SMP-30/CGR1_Lactonase"/>
</dbReference>
<dbReference type="RefSeq" id="WP_013864212.1">
    <property type="nucleotide sequence ID" value="NC_015635.1"/>
</dbReference>
<organism evidence="6 7">
    <name type="scientific">Microlunatus phosphovorus (strain ATCC 700054 / DSM 10555 / JCM 9379 / NBRC 101784 / NCIMB 13414 / VKM Ac-1990 / NM-1)</name>
    <dbReference type="NCBI Taxonomy" id="1032480"/>
    <lineage>
        <taxon>Bacteria</taxon>
        <taxon>Bacillati</taxon>
        <taxon>Actinomycetota</taxon>
        <taxon>Actinomycetes</taxon>
        <taxon>Propionibacteriales</taxon>
        <taxon>Propionibacteriaceae</taxon>
        <taxon>Microlunatus</taxon>
    </lineage>
</organism>
<feature type="binding site" evidence="4">
    <location>
        <position position="188"/>
    </location>
    <ligand>
        <name>a divalent metal cation</name>
        <dbReference type="ChEBI" id="CHEBI:60240"/>
    </ligand>
</feature>
<dbReference type="Gene3D" id="2.120.10.30">
    <property type="entry name" value="TolB, C-terminal domain"/>
    <property type="match status" value="1"/>
</dbReference>
<evidence type="ECO:0000313" key="7">
    <source>
        <dbReference type="Proteomes" id="UP000007947"/>
    </source>
</evidence>
<dbReference type="Pfam" id="PF08450">
    <property type="entry name" value="SGL"/>
    <property type="match status" value="1"/>
</dbReference>
<dbReference type="GO" id="GO:0004341">
    <property type="term" value="F:gluconolactonase activity"/>
    <property type="evidence" value="ECO:0007669"/>
    <property type="project" value="UniProtKB-EC"/>
</dbReference>
<accession>F5XM94</accession>
<dbReference type="InterPro" id="IPR011042">
    <property type="entry name" value="6-blade_b-propeller_TolB-like"/>
</dbReference>
<comment type="similarity">
    <text evidence="1">Belongs to the SMP-30/CGR1 family.</text>
</comment>
<dbReference type="PRINTS" id="PR01790">
    <property type="entry name" value="SMP30FAMILY"/>
</dbReference>
<dbReference type="Proteomes" id="UP000007947">
    <property type="component" value="Chromosome"/>
</dbReference>
<feature type="domain" description="SMP-30/Gluconolactonase/LRE-like region" evidence="5">
    <location>
        <begin position="44"/>
        <end position="288"/>
    </location>
</feature>
<evidence type="ECO:0000313" key="6">
    <source>
        <dbReference type="EMBL" id="BAK36351.1"/>
    </source>
</evidence>
<evidence type="ECO:0000256" key="1">
    <source>
        <dbReference type="ARBA" id="ARBA00008853"/>
    </source>
</evidence>
<dbReference type="SUPFAM" id="SSF63829">
    <property type="entry name" value="Calcium-dependent phosphotriesterase"/>
    <property type="match status" value="1"/>
</dbReference>
<feature type="binding site" evidence="4">
    <location>
        <position position="233"/>
    </location>
    <ligand>
        <name>a divalent metal cation</name>
        <dbReference type="ChEBI" id="CHEBI:60240"/>
    </ligand>
</feature>
<dbReference type="GO" id="GO:0046872">
    <property type="term" value="F:metal ion binding"/>
    <property type="evidence" value="ECO:0007669"/>
    <property type="project" value="UniProtKB-KW"/>
</dbReference>
<proteinExistence type="inferred from homology"/>
<feature type="active site" description="Proton donor/acceptor" evidence="3">
    <location>
        <position position="233"/>
    </location>
</feature>
<gene>
    <name evidence="6" type="primary">gnl</name>
    <name evidence="6" type="ordered locus">MLP_33370</name>
</gene>
<keyword evidence="4" id="KW-0862">Zinc</keyword>
<dbReference type="PANTHER" id="PTHR47572">
    <property type="entry name" value="LIPOPROTEIN-RELATED"/>
    <property type="match status" value="1"/>
</dbReference>
<reference evidence="6 7" key="1">
    <citation type="submission" date="2011-05" db="EMBL/GenBank/DDBJ databases">
        <title>Whole genome sequence of Microlunatus phosphovorus NM-1.</title>
        <authorList>
            <person name="Hosoyama A."/>
            <person name="Sasaki K."/>
            <person name="Harada T."/>
            <person name="Igarashi R."/>
            <person name="Kawakoshi A."/>
            <person name="Sasagawa M."/>
            <person name="Fukada J."/>
            <person name="Nakamura S."/>
            <person name="Katano Y."/>
            <person name="Hanada S."/>
            <person name="Kamagata Y."/>
            <person name="Nakamura N."/>
            <person name="Yamazaki S."/>
            <person name="Fujita N."/>
        </authorList>
    </citation>
    <scope>NUCLEOTIDE SEQUENCE [LARGE SCALE GENOMIC DNA]</scope>
    <source>
        <strain evidence="7">ATCC 700054 / DSM 10555 / JCM 9379 / NBRC 101784 / NCIMB 13414 / VKM Ac-1990 / NM-1</strain>
    </source>
</reference>
<keyword evidence="2 6" id="KW-0378">Hydrolase</keyword>
<dbReference type="EMBL" id="AP012204">
    <property type="protein sequence ID" value="BAK36351.1"/>
    <property type="molecule type" value="Genomic_DNA"/>
</dbReference>
<name>F5XM94_MICPN</name>
<evidence type="ECO:0000256" key="4">
    <source>
        <dbReference type="PIRSR" id="PIRSR605511-2"/>
    </source>
</evidence>
<comment type="cofactor">
    <cofactor evidence="4">
        <name>Zn(2+)</name>
        <dbReference type="ChEBI" id="CHEBI:29105"/>
    </cofactor>
    <text evidence="4">Binds 1 divalent metal cation per subunit.</text>
</comment>
<dbReference type="HOGENOM" id="CLU_036110_0_0_11"/>
<dbReference type="PANTHER" id="PTHR47572:SF4">
    <property type="entry name" value="LACTONASE DRP35"/>
    <property type="match status" value="1"/>
</dbReference>
<protein>
    <submittedName>
        <fullName evidence="6">Gluconolactonase</fullName>
        <ecNumber evidence="6">3.1.1.17</ecNumber>
    </submittedName>
</protein>
<dbReference type="InterPro" id="IPR013658">
    <property type="entry name" value="SGL"/>
</dbReference>
<dbReference type="InterPro" id="IPR005511">
    <property type="entry name" value="SMP-30"/>
</dbReference>
<feature type="binding site" evidence="4">
    <location>
        <position position="44"/>
    </location>
    <ligand>
        <name>a divalent metal cation</name>
        <dbReference type="ChEBI" id="CHEBI:60240"/>
    </ligand>
</feature>
<dbReference type="eggNOG" id="COG3386">
    <property type="taxonomic scope" value="Bacteria"/>
</dbReference>
<dbReference type="KEGG" id="mph:MLP_33370"/>
<evidence type="ECO:0000259" key="5">
    <source>
        <dbReference type="Pfam" id="PF08450"/>
    </source>
</evidence>
<keyword evidence="7" id="KW-1185">Reference proteome</keyword>